<dbReference type="Proteomes" id="UP000694892">
    <property type="component" value="Chromosome 1S"/>
</dbReference>
<evidence type="ECO:0000313" key="2">
    <source>
        <dbReference type="Proteomes" id="UP000694892"/>
    </source>
</evidence>
<dbReference type="SUPFAM" id="SSF63737">
    <property type="entry name" value="Leukotriene A4 hydrolase N-terminal domain"/>
    <property type="match status" value="1"/>
</dbReference>
<organism evidence="1 2">
    <name type="scientific">Xenopus laevis</name>
    <name type="common">African clawed frog</name>
    <dbReference type="NCBI Taxonomy" id="8355"/>
    <lineage>
        <taxon>Eukaryota</taxon>
        <taxon>Metazoa</taxon>
        <taxon>Chordata</taxon>
        <taxon>Craniata</taxon>
        <taxon>Vertebrata</taxon>
        <taxon>Euteleostomi</taxon>
        <taxon>Amphibia</taxon>
        <taxon>Batrachia</taxon>
        <taxon>Anura</taxon>
        <taxon>Pipoidea</taxon>
        <taxon>Pipidae</taxon>
        <taxon>Xenopodinae</taxon>
        <taxon>Xenopus</taxon>
        <taxon>Xenopus</taxon>
    </lineage>
</organism>
<dbReference type="PANTHER" id="PTHR46627:SF1">
    <property type="entry name" value="AMINOPEPTIDASE O"/>
    <property type="match status" value="1"/>
</dbReference>
<dbReference type="GO" id="GO:0070006">
    <property type="term" value="F:metalloaminopeptidase activity"/>
    <property type="evidence" value="ECO:0007669"/>
    <property type="project" value="InterPro"/>
</dbReference>
<dbReference type="InterPro" id="IPR042097">
    <property type="entry name" value="Aminopeptidase_N-like_N_sf"/>
</dbReference>
<evidence type="ECO:0000313" key="1">
    <source>
        <dbReference type="EMBL" id="OCT97940.1"/>
    </source>
</evidence>
<dbReference type="GO" id="GO:0005730">
    <property type="term" value="C:nucleolus"/>
    <property type="evidence" value="ECO:0007669"/>
    <property type="project" value="InterPro"/>
</dbReference>
<dbReference type="EMBL" id="CM004467">
    <property type="protein sequence ID" value="OCT97940.1"/>
    <property type="molecule type" value="Genomic_DNA"/>
</dbReference>
<dbReference type="InterPro" id="IPR033577">
    <property type="entry name" value="AOPep"/>
</dbReference>
<gene>
    <name evidence="1" type="ORF">XELAEV_18010168mg</name>
</gene>
<dbReference type="PANTHER" id="PTHR46627">
    <property type="entry name" value="AMINOPEPTIDASE O"/>
    <property type="match status" value="1"/>
</dbReference>
<accession>A0A974I1K6</accession>
<name>A0A974I1K6_XENLA</name>
<proteinExistence type="predicted"/>
<protein>
    <submittedName>
        <fullName evidence="1">Uncharacterized protein</fullName>
    </submittedName>
</protein>
<sequence length="229" mass="25152">MESCAENLPLMANKDHVLVKHYGLDLDVCFDTQTIPGSIILFLEPRNKDEGLVFEEHCQSQLSKYFWNDETHDNNQTYVLPVRPCSSNSGNKDTAVCVIGEIDTSSKCDHHGNRKQASGITSSKNCCDRGNHGSEDFILVLDCCDLSVLKVEEVDVTAVLGTEKCMSSAQAIGKEPLSLNTSILSVIEALPESQWKEQLFNYIIKCSRALGCGDLPSLTCGGCELSKQE</sequence>
<dbReference type="AlphaFoldDB" id="A0A974I1K6"/>
<reference evidence="2" key="1">
    <citation type="journal article" date="2016" name="Nature">
        <title>Genome evolution in the allotetraploid frog Xenopus laevis.</title>
        <authorList>
            <person name="Session A.M."/>
            <person name="Uno Y."/>
            <person name="Kwon T."/>
            <person name="Chapman J.A."/>
            <person name="Toyoda A."/>
            <person name="Takahashi S."/>
            <person name="Fukui A."/>
            <person name="Hikosaka A."/>
            <person name="Suzuki A."/>
            <person name="Kondo M."/>
            <person name="van Heeringen S.J."/>
            <person name="Quigley I."/>
            <person name="Heinz S."/>
            <person name="Ogino H."/>
            <person name="Ochi H."/>
            <person name="Hellsten U."/>
            <person name="Lyons J.B."/>
            <person name="Simakov O."/>
            <person name="Putnam N."/>
            <person name="Stites J."/>
            <person name="Kuroki Y."/>
            <person name="Tanaka T."/>
            <person name="Michiue T."/>
            <person name="Watanabe M."/>
            <person name="Bogdanovic O."/>
            <person name="Lister R."/>
            <person name="Georgiou G."/>
            <person name="Paranjpe S.S."/>
            <person name="van Kruijsbergen I."/>
            <person name="Shu S."/>
            <person name="Carlson J."/>
            <person name="Kinoshita T."/>
            <person name="Ohta Y."/>
            <person name="Mawaribuchi S."/>
            <person name="Jenkins J."/>
            <person name="Grimwood J."/>
            <person name="Schmutz J."/>
            <person name="Mitros T."/>
            <person name="Mozaffari S.V."/>
            <person name="Suzuki Y."/>
            <person name="Haramoto Y."/>
            <person name="Yamamoto T.S."/>
            <person name="Takagi C."/>
            <person name="Heald R."/>
            <person name="Miller K."/>
            <person name="Haudenschild C."/>
            <person name="Kitzman J."/>
            <person name="Nakayama T."/>
            <person name="Izutsu Y."/>
            <person name="Robert J."/>
            <person name="Fortriede J."/>
            <person name="Burns K."/>
            <person name="Lotay V."/>
            <person name="Karimi K."/>
            <person name="Yasuoka Y."/>
            <person name="Dichmann D.S."/>
            <person name="Flajnik M.F."/>
            <person name="Houston D.W."/>
            <person name="Shendure J."/>
            <person name="DuPasquier L."/>
            <person name="Vize P.D."/>
            <person name="Zorn A.M."/>
            <person name="Ito M."/>
            <person name="Marcotte E.M."/>
            <person name="Wallingford J.B."/>
            <person name="Ito Y."/>
            <person name="Asashima M."/>
            <person name="Ueno N."/>
            <person name="Matsuda Y."/>
            <person name="Veenstra G.J."/>
            <person name="Fujiyama A."/>
            <person name="Harland R.M."/>
            <person name="Taira M."/>
            <person name="Rokhsar D.S."/>
        </authorList>
    </citation>
    <scope>NUCLEOTIDE SEQUENCE [LARGE SCALE GENOMIC DNA]</scope>
    <source>
        <strain evidence="2">J</strain>
    </source>
</reference>